<dbReference type="RefSeq" id="WP_007799168.1">
    <property type="nucleotide sequence ID" value="NZ_DS022276.1"/>
</dbReference>
<dbReference type="OrthoDB" id="1495959at2"/>
<protein>
    <recommendedName>
        <fullName evidence="3">ParB/Sulfiredoxin domain-containing protein</fullName>
    </recommendedName>
</protein>
<dbReference type="eggNOG" id="ENOG502ZBHT">
    <property type="taxonomic scope" value="Bacteria"/>
</dbReference>
<dbReference type="EMBL" id="AATQ01000007">
    <property type="protein sequence ID" value="EAU47360.1"/>
    <property type="molecule type" value="Genomic_DNA"/>
</dbReference>
<dbReference type="GeneID" id="92506114"/>
<accession>Q0FT09</accession>
<dbReference type="AlphaFoldDB" id="Q0FT09"/>
<gene>
    <name evidence="1" type="ORF">R2601_21151</name>
</gene>
<comment type="caution">
    <text evidence="1">The sequence shown here is derived from an EMBL/GenBank/DDBJ whole genome shotgun (WGS) entry which is preliminary data.</text>
</comment>
<sequence length="232" mass="26043">MAFADHPTLHPTNWIRDLKAQVPRKLVRDAWNKALYGAEAPLSDEAIYIDPLAVRETCRTMPGGPRLRRRQSGMVVAGDWDLSRTTFGGNVKVVSCRMRYLDGVDWEQTPLFDSLMGKIAAGERPDECASRDDILNRYESLDRVFEETRRRGRLLSKAELPDFFRREHGGILIHIDRNGAPLRAASGGIHRLAIAQILELPEIPVQIGAVHRDAVKKGLYAPLRRSRIGTGA</sequence>
<evidence type="ECO:0008006" key="3">
    <source>
        <dbReference type="Google" id="ProtNLM"/>
    </source>
</evidence>
<evidence type="ECO:0000313" key="1">
    <source>
        <dbReference type="EMBL" id="EAU47360.1"/>
    </source>
</evidence>
<evidence type="ECO:0000313" key="2">
    <source>
        <dbReference type="Proteomes" id="UP000006230"/>
    </source>
</evidence>
<organism evidence="1 2">
    <name type="scientific">Salipiger bermudensis (strain DSM 26914 / JCM 13377 / KCTC 12554 / HTCC2601)</name>
    <name type="common">Pelagibaca bermudensis</name>
    <dbReference type="NCBI Taxonomy" id="314265"/>
    <lineage>
        <taxon>Bacteria</taxon>
        <taxon>Pseudomonadati</taxon>
        <taxon>Pseudomonadota</taxon>
        <taxon>Alphaproteobacteria</taxon>
        <taxon>Rhodobacterales</taxon>
        <taxon>Roseobacteraceae</taxon>
        <taxon>Salipiger</taxon>
    </lineage>
</organism>
<name>Q0FT09_SALBH</name>
<dbReference type="Proteomes" id="UP000006230">
    <property type="component" value="Unassembled WGS sequence"/>
</dbReference>
<dbReference type="STRING" id="314265.R2601_21151"/>
<keyword evidence="2" id="KW-1185">Reference proteome</keyword>
<dbReference type="HOGENOM" id="CLU_105770_0_0_5"/>
<reference evidence="1 2" key="1">
    <citation type="journal article" date="2010" name="J. Bacteriol.">
        <title>Genome sequences of Pelagibaca bermudensis HTCC2601T and Maritimibacter alkaliphilus HTCC2654T, the type strains of two marine Roseobacter genera.</title>
        <authorList>
            <person name="Thrash J.C."/>
            <person name="Cho J.C."/>
            <person name="Ferriera S."/>
            <person name="Johnson J."/>
            <person name="Vergin K.L."/>
            <person name="Giovannoni S.J."/>
        </authorList>
    </citation>
    <scope>NUCLEOTIDE SEQUENCE [LARGE SCALE GENOMIC DNA]</scope>
    <source>
        <strain evidence="2">DSM 26914 / JCM 13377 / KCTC 12554 / HTCC2601</strain>
    </source>
</reference>
<proteinExistence type="predicted"/>